<dbReference type="EMBL" id="JAUTBK010000002">
    <property type="protein sequence ID" value="MDQ1207275.1"/>
    <property type="molecule type" value="Genomic_DNA"/>
</dbReference>
<dbReference type="RefSeq" id="WP_307001389.1">
    <property type="nucleotide sequence ID" value="NZ_JAUTBK010000002.1"/>
</dbReference>
<dbReference type="Proteomes" id="UP001233360">
    <property type="component" value="Unassembled WGS sequence"/>
</dbReference>
<gene>
    <name evidence="1" type="ORF">QE380_000198</name>
</gene>
<evidence type="ECO:0000313" key="2">
    <source>
        <dbReference type="Proteomes" id="UP001233360"/>
    </source>
</evidence>
<dbReference type="NCBIfam" id="TIGR02681">
    <property type="entry name" value="phage_pRha"/>
    <property type="match status" value="1"/>
</dbReference>
<organism evidence="1 2">
    <name type="scientific">Acinetobacter baylyi</name>
    <dbReference type="NCBI Taxonomy" id="202950"/>
    <lineage>
        <taxon>Bacteria</taxon>
        <taxon>Pseudomonadati</taxon>
        <taxon>Pseudomonadota</taxon>
        <taxon>Gammaproteobacteria</taxon>
        <taxon>Moraxellales</taxon>
        <taxon>Moraxellaceae</taxon>
        <taxon>Acinetobacter</taxon>
    </lineage>
</organism>
<proteinExistence type="predicted"/>
<reference evidence="1 2" key="1">
    <citation type="submission" date="2023-07" db="EMBL/GenBank/DDBJ databases">
        <title>Functional and genomic diversity of the sorghum phyllosphere microbiome.</title>
        <authorList>
            <person name="Shade A."/>
        </authorList>
    </citation>
    <scope>NUCLEOTIDE SEQUENCE [LARGE SCALE GENOMIC DNA]</scope>
    <source>
        <strain evidence="1 2">SORGH_AS_0887</strain>
    </source>
</reference>
<dbReference type="Pfam" id="PF09669">
    <property type="entry name" value="Phage_pRha"/>
    <property type="match status" value="1"/>
</dbReference>
<dbReference type="InterPro" id="IPR014054">
    <property type="entry name" value="Phage_regulatory_Rha"/>
</dbReference>
<name>A0ABU0URU9_ACIBI</name>
<keyword evidence="2" id="KW-1185">Reference proteome</keyword>
<sequence length="175" mass="20443">MNMMTTLNLRAMVINDQGEAKTTSYAVAEAFKKRHSDVLRSIKNMKCSQQFRERNFAFTLENKKIGNTKRNTGFYHMTERGFMFLVMGFNGEKADAIKESFINAFEWMASQLTQVFQSKWARYNHIVGYRNSRKQQVSCSARDMNAWKNEKHPLDDEIAQLESELQPSLPYMESK</sequence>
<accession>A0ABU0URU9</accession>
<comment type="caution">
    <text evidence="1">The sequence shown here is derived from an EMBL/GenBank/DDBJ whole genome shotgun (WGS) entry which is preliminary data.</text>
</comment>
<protein>
    <submittedName>
        <fullName evidence="1">Rha family phage regulatory protein</fullName>
    </submittedName>
</protein>
<evidence type="ECO:0000313" key="1">
    <source>
        <dbReference type="EMBL" id="MDQ1207275.1"/>
    </source>
</evidence>